<reference evidence="7 11" key="4">
    <citation type="submission" date="2020-05" db="EMBL/GenBank/DDBJ databases">
        <authorList>
            <person name="Petersen J."/>
            <person name="Sayavedra L."/>
        </authorList>
    </citation>
    <scope>NUCLEOTIDE SEQUENCE [LARGE SCALE GENOMIC DNA]</scope>
    <source>
        <strain evidence="7">B thermophilus SOXS</strain>
    </source>
</reference>
<dbReference type="InterPro" id="IPR006664">
    <property type="entry name" value="OMP_bac"/>
</dbReference>
<dbReference type="EMBL" id="CP024634">
    <property type="protein sequence ID" value="AYQ56801.1"/>
    <property type="molecule type" value="Genomic_DNA"/>
</dbReference>
<feature type="domain" description="OmpA-like" evidence="5">
    <location>
        <begin position="74"/>
        <end position="188"/>
    </location>
</feature>
<reference evidence="8" key="2">
    <citation type="journal article" date="2017" name="Stand. Genomic Sci.">
        <title>Genome sequence of the sulfur-oxidizing Bathymodiolus thermophilus gill endosymbiont.</title>
        <authorList>
            <person name="Ponnudurai R."/>
            <person name="Sayavedra L."/>
            <person name="Kleiner M."/>
            <person name="Heiden S.E."/>
            <person name="Thurmer A."/>
            <person name="Felbeck H."/>
            <person name="Schluter R."/>
            <person name="Sievert S.M."/>
            <person name="Daniel R."/>
            <person name="Schweder T."/>
            <person name="Markert S."/>
        </authorList>
    </citation>
    <scope>NUCLEOTIDE SEQUENCE</scope>
    <source>
        <strain evidence="8">BAT/CrabSpa'14</strain>
    </source>
</reference>
<dbReference type="EMBL" id="MIQH01000001">
    <property type="protein sequence ID" value="OIR25766.1"/>
    <property type="molecule type" value="Genomic_DNA"/>
</dbReference>
<evidence type="ECO:0000313" key="9">
    <source>
        <dbReference type="Proteomes" id="UP000182798"/>
    </source>
</evidence>
<dbReference type="PANTHER" id="PTHR30329:SF21">
    <property type="entry name" value="LIPOPROTEIN YIAD-RELATED"/>
    <property type="match status" value="1"/>
</dbReference>
<dbReference type="PANTHER" id="PTHR30329">
    <property type="entry name" value="STATOR ELEMENT OF FLAGELLAR MOTOR COMPLEX"/>
    <property type="match status" value="1"/>
</dbReference>
<dbReference type="EMBL" id="CAESAQ020000021">
    <property type="protein sequence ID" value="CAB5495643.1"/>
    <property type="molecule type" value="Genomic_DNA"/>
</dbReference>
<evidence type="ECO:0000313" key="11">
    <source>
        <dbReference type="Proteomes" id="UP000643672"/>
    </source>
</evidence>
<dbReference type="InterPro" id="IPR050330">
    <property type="entry name" value="Bact_OuterMem_StrucFunc"/>
</dbReference>
<dbReference type="RefSeq" id="WP_071563200.1">
    <property type="nucleotide sequence ID" value="NZ_CAESAQ020000021.1"/>
</dbReference>
<dbReference type="AlphaFoldDB" id="A0A1J5UA77"/>
<evidence type="ECO:0000313" key="8">
    <source>
        <dbReference type="EMBL" id="OIR25766.1"/>
    </source>
</evidence>
<accession>A0A1J5UA77</accession>
<evidence type="ECO:0000256" key="2">
    <source>
        <dbReference type="ARBA" id="ARBA00023136"/>
    </source>
</evidence>
<gene>
    <name evidence="8" type="ORF">BGC33_15450</name>
    <name evidence="6" type="ORF">MS2017_1095</name>
    <name evidence="7" type="ORF">THERMOS_331</name>
</gene>
<evidence type="ECO:0000313" key="7">
    <source>
        <dbReference type="EMBL" id="CAB5495643.1"/>
    </source>
</evidence>
<keyword evidence="7" id="KW-0449">Lipoprotein</keyword>
<dbReference type="PROSITE" id="PS51123">
    <property type="entry name" value="OMPA_2"/>
    <property type="match status" value="1"/>
</dbReference>
<protein>
    <submittedName>
        <fullName evidence="7">Tol-Pal system peptidoglycan-associated lipoprotein PAL</fullName>
    </submittedName>
</protein>
<dbReference type="Proteomes" id="UP000278334">
    <property type="component" value="Chromosome"/>
</dbReference>
<keyword evidence="11" id="KW-1185">Reference proteome</keyword>
<proteinExistence type="predicted"/>
<dbReference type="PROSITE" id="PS51257">
    <property type="entry name" value="PROKAR_LIPOPROTEIN"/>
    <property type="match status" value="1"/>
</dbReference>
<evidence type="ECO:0000256" key="4">
    <source>
        <dbReference type="PROSITE-ProRule" id="PRU00473"/>
    </source>
</evidence>
<dbReference type="GO" id="GO:0009279">
    <property type="term" value="C:cell outer membrane"/>
    <property type="evidence" value="ECO:0007669"/>
    <property type="project" value="UniProtKB-SubCell"/>
</dbReference>
<dbReference type="SUPFAM" id="SSF103088">
    <property type="entry name" value="OmpA-like"/>
    <property type="match status" value="1"/>
</dbReference>
<evidence type="ECO:0000313" key="10">
    <source>
        <dbReference type="Proteomes" id="UP000278334"/>
    </source>
</evidence>
<dbReference type="InterPro" id="IPR006665">
    <property type="entry name" value="OmpA-like"/>
</dbReference>
<dbReference type="Pfam" id="PF00691">
    <property type="entry name" value="OmpA"/>
    <property type="match status" value="1"/>
</dbReference>
<evidence type="ECO:0000256" key="3">
    <source>
        <dbReference type="ARBA" id="ARBA00023237"/>
    </source>
</evidence>
<evidence type="ECO:0000313" key="6">
    <source>
        <dbReference type="EMBL" id="AYQ56801.1"/>
    </source>
</evidence>
<dbReference type="InterPro" id="IPR036737">
    <property type="entry name" value="OmpA-like_sf"/>
</dbReference>
<keyword evidence="2 4" id="KW-0472">Membrane</keyword>
<organism evidence="8 9">
    <name type="scientific">Bathymodiolus thermophilus thioautotrophic gill symbiont</name>
    <dbReference type="NCBI Taxonomy" id="2360"/>
    <lineage>
        <taxon>Bacteria</taxon>
        <taxon>Pseudomonadati</taxon>
        <taxon>Pseudomonadota</taxon>
        <taxon>Gammaproteobacteria</taxon>
        <taxon>sulfur-oxidizing symbionts</taxon>
    </lineage>
</organism>
<keyword evidence="3" id="KW-0998">Cell outer membrane</keyword>
<dbReference type="PRINTS" id="PR01021">
    <property type="entry name" value="OMPADOMAIN"/>
</dbReference>
<evidence type="ECO:0000256" key="1">
    <source>
        <dbReference type="ARBA" id="ARBA00004442"/>
    </source>
</evidence>
<dbReference type="CDD" id="cd07185">
    <property type="entry name" value="OmpA_C-like"/>
    <property type="match status" value="1"/>
</dbReference>
<dbReference type="KEGG" id="bthg:MS2017_1095"/>
<comment type="subcellular location">
    <subcellularLocation>
        <location evidence="1">Cell outer membrane</location>
    </subcellularLocation>
</comment>
<reference evidence="6 10" key="3">
    <citation type="submission" date="2017-11" db="EMBL/GenBank/DDBJ databases">
        <title>Genome sequence of the bacterial symbiont EPR9N from a vent mussel Bathymodiolus thermophilus.</title>
        <authorList>
            <person name="Won Y.-J."/>
        </authorList>
    </citation>
    <scope>NUCLEOTIDE SEQUENCE [LARGE SCALE GENOMIC DNA]</scope>
    <source>
        <strain evidence="6 10">EPR9N</strain>
    </source>
</reference>
<name>A0A1J5UA77_9GAMM</name>
<sequence length="188" mass="21370">MKILVILPLVTVLSACSVLDRFKSNKSTVVVKDMGQEEVGPVVGEQASFEWKELGSLFSKLEVMPEESRRKAVKELEVSGASFILYFSYDGTKVSKKDSQEIAKHIQFMQDNPTVRLRLEGHADARGTREYNLALGENRALNVKRAIGINEDINKRIEVISYGEESPQSEMDNEIGWQKNRRVEFIYQ</sequence>
<reference evidence="9" key="1">
    <citation type="submission" date="2016-09" db="EMBL/GenBank/DDBJ databases">
        <title>Genome Sequence of Bathymodiolus thermophilus sulfur-oxidizing gill endosymbiont.</title>
        <authorList>
            <person name="Ponnudurai R."/>
            <person name="Kleiner M."/>
            <person name="Sayavedra L."/>
            <person name="Thuermer A."/>
            <person name="Felbeck H."/>
            <person name="Schlueter R."/>
            <person name="Schweder T."/>
            <person name="Markert S."/>
        </authorList>
    </citation>
    <scope>NUCLEOTIDE SEQUENCE [LARGE SCALE GENOMIC DNA]</scope>
    <source>
        <strain evidence="9">BAT/CrabSpa'14</strain>
    </source>
</reference>
<evidence type="ECO:0000259" key="5">
    <source>
        <dbReference type="PROSITE" id="PS51123"/>
    </source>
</evidence>
<dbReference type="Gene3D" id="3.30.1330.60">
    <property type="entry name" value="OmpA-like domain"/>
    <property type="match status" value="1"/>
</dbReference>
<dbReference type="Proteomes" id="UP000643672">
    <property type="component" value="Unassembled WGS sequence"/>
</dbReference>
<dbReference type="Proteomes" id="UP000182798">
    <property type="component" value="Unassembled WGS sequence"/>
</dbReference>